<dbReference type="Proteomes" id="UP000016924">
    <property type="component" value="Unassembled WGS sequence"/>
</dbReference>
<feature type="compositionally biased region" description="Basic and acidic residues" evidence="1">
    <location>
        <begin position="81"/>
        <end position="108"/>
    </location>
</feature>
<keyword evidence="3" id="KW-1185">Reference proteome</keyword>
<sequence>MLPRTLLRRAPRVFLTPSRPFTSSVIRRAADRGDPNPDSNNPPSRSPSADTPNTDPQSSASKEEHKSGDNHPAKQPDNQQEPERKTGFGGETDVKGGKEGLGERTDKQ</sequence>
<dbReference type="OrthoDB" id="3788028at2759"/>
<dbReference type="HOGENOM" id="CLU_156019_1_0_1"/>
<feature type="compositionally biased region" description="Basic and acidic residues" evidence="1">
    <location>
        <begin position="61"/>
        <end position="74"/>
    </location>
</feature>
<evidence type="ECO:0000313" key="2">
    <source>
        <dbReference type="EMBL" id="EON65549.1"/>
    </source>
</evidence>
<feature type="compositionally biased region" description="Polar residues" evidence="1">
    <location>
        <begin position="49"/>
        <end position="60"/>
    </location>
</feature>
<protein>
    <submittedName>
        <fullName evidence="2">Uncharacterized protein</fullName>
    </submittedName>
</protein>
<dbReference type="eggNOG" id="ENOG502T00V">
    <property type="taxonomic scope" value="Eukaryota"/>
</dbReference>
<gene>
    <name evidence="2" type="ORF">W97_04787</name>
</gene>
<accession>R7YUR3</accession>
<dbReference type="EMBL" id="JH767574">
    <property type="protein sequence ID" value="EON65549.1"/>
    <property type="molecule type" value="Genomic_DNA"/>
</dbReference>
<reference evidence="3" key="1">
    <citation type="submission" date="2012-06" db="EMBL/GenBank/DDBJ databases">
        <title>The genome sequence of Coniosporium apollinis CBS 100218.</title>
        <authorList>
            <consortium name="The Broad Institute Genome Sequencing Platform"/>
            <person name="Cuomo C."/>
            <person name="Gorbushina A."/>
            <person name="Noack S."/>
            <person name="Walker B."/>
            <person name="Young S.K."/>
            <person name="Zeng Q."/>
            <person name="Gargeya S."/>
            <person name="Fitzgerald M."/>
            <person name="Haas B."/>
            <person name="Abouelleil A."/>
            <person name="Alvarado L."/>
            <person name="Arachchi H.M."/>
            <person name="Berlin A.M."/>
            <person name="Chapman S.B."/>
            <person name="Goldberg J."/>
            <person name="Griggs A."/>
            <person name="Gujja S."/>
            <person name="Hansen M."/>
            <person name="Howarth C."/>
            <person name="Imamovic A."/>
            <person name="Larimer J."/>
            <person name="McCowan C."/>
            <person name="Montmayeur A."/>
            <person name="Murphy C."/>
            <person name="Neiman D."/>
            <person name="Pearson M."/>
            <person name="Priest M."/>
            <person name="Roberts A."/>
            <person name="Saif S."/>
            <person name="Shea T."/>
            <person name="Sisk P."/>
            <person name="Sykes S."/>
            <person name="Wortman J."/>
            <person name="Nusbaum C."/>
            <person name="Birren B."/>
        </authorList>
    </citation>
    <scope>NUCLEOTIDE SEQUENCE [LARGE SCALE GENOMIC DNA]</scope>
    <source>
        <strain evidence="3">CBS 100218</strain>
    </source>
</reference>
<feature type="compositionally biased region" description="Low complexity" evidence="1">
    <location>
        <begin position="36"/>
        <end position="48"/>
    </location>
</feature>
<evidence type="ECO:0000313" key="3">
    <source>
        <dbReference type="Proteomes" id="UP000016924"/>
    </source>
</evidence>
<feature type="region of interest" description="Disordered" evidence="1">
    <location>
        <begin position="17"/>
        <end position="108"/>
    </location>
</feature>
<name>R7YUR3_CONA1</name>
<dbReference type="GeneID" id="19902098"/>
<evidence type="ECO:0000256" key="1">
    <source>
        <dbReference type="SAM" id="MobiDB-lite"/>
    </source>
</evidence>
<proteinExistence type="predicted"/>
<dbReference type="RefSeq" id="XP_007780866.1">
    <property type="nucleotide sequence ID" value="XM_007782676.1"/>
</dbReference>
<organism evidence="2 3">
    <name type="scientific">Coniosporium apollinis (strain CBS 100218)</name>
    <name type="common">Rock-inhabiting black yeast</name>
    <dbReference type="NCBI Taxonomy" id="1168221"/>
    <lineage>
        <taxon>Eukaryota</taxon>
        <taxon>Fungi</taxon>
        <taxon>Dikarya</taxon>
        <taxon>Ascomycota</taxon>
        <taxon>Pezizomycotina</taxon>
        <taxon>Dothideomycetes</taxon>
        <taxon>Dothideomycetes incertae sedis</taxon>
        <taxon>Coniosporium</taxon>
    </lineage>
</organism>
<dbReference type="AlphaFoldDB" id="R7YUR3"/>